<feature type="coiled-coil region" evidence="4">
    <location>
        <begin position="266"/>
        <end position="532"/>
    </location>
</feature>
<feature type="compositionally biased region" description="Polar residues" evidence="5">
    <location>
        <begin position="702"/>
        <end position="714"/>
    </location>
</feature>
<dbReference type="InterPro" id="IPR057892">
    <property type="entry name" value="LIP-1_CC2"/>
</dbReference>
<dbReference type="CDD" id="cd09562">
    <property type="entry name" value="SAM_liprin-alpha1_2_3_4_repeat1"/>
    <property type="match status" value="1"/>
</dbReference>
<dbReference type="FunFam" id="1.10.150.50:FF:000002">
    <property type="entry name" value="PTPRF interacting protein alpha 1"/>
    <property type="match status" value="1"/>
</dbReference>
<reference evidence="8 9" key="1">
    <citation type="submission" date="2025-04" db="UniProtKB">
        <authorList>
            <consortium name="RefSeq"/>
        </authorList>
    </citation>
    <scope>IDENTIFICATION</scope>
    <source>
        <strain evidence="8 9">15112-1751.03</strain>
        <tissue evidence="8 9">Whole Adult</tissue>
    </source>
</reference>
<dbReference type="PROSITE" id="PS50105">
    <property type="entry name" value="SAM_DOMAIN"/>
    <property type="match status" value="3"/>
</dbReference>
<keyword evidence="3 4" id="KW-0175">Coiled coil</keyword>
<organism evidence="7 8">
    <name type="scientific">Drosophila albomicans</name>
    <name type="common">Fruit fly</name>
    <dbReference type="NCBI Taxonomy" id="7291"/>
    <lineage>
        <taxon>Eukaryota</taxon>
        <taxon>Metazoa</taxon>
        <taxon>Ecdysozoa</taxon>
        <taxon>Arthropoda</taxon>
        <taxon>Hexapoda</taxon>
        <taxon>Insecta</taxon>
        <taxon>Pterygota</taxon>
        <taxon>Neoptera</taxon>
        <taxon>Endopterygota</taxon>
        <taxon>Diptera</taxon>
        <taxon>Brachycera</taxon>
        <taxon>Muscomorpha</taxon>
        <taxon>Ephydroidea</taxon>
        <taxon>Drosophilidae</taxon>
        <taxon>Drosophila</taxon>
    </lineage>
</organism>
<proteinExistence type="inferred from homology"/>
<dbReference type="PANTHER" id="PTHR12587">
    <property type="entry name" value="LAR INTERACTING PROTEIN LIP -RELATED PROTEIN"/>
    <property type="match status" value="1"/>
</dbReference>
<name>A0A6P8W5H2_DROAB</name>
<evidence type="ECO:0000256" key="5">
    <source>
        <dbReference type="SAM" id="MobiDB-lite"/>
    </source>
</evidence>
<dbReference type="GO" id="GO:0050808">
    <property type="term" value="P:synapse organization"/>
    <property type="evidence" value="ECO:0007669"/>
    <property type="project" value="TreeGrafter"/>
</dbReference>
<feature type="domain" description="SAM" evidence="6">
    <location>
        <begin position="1043"/>
        <end position="1099"/>
    </location>
</feature>
<dbReference type="InterPro" id="IPR001660">
    <property type="entry name" value="SAM"/>
</dbReference>
<keyword evidence="2" id="KW-0677">Repeat</keyword>
<dbReference type="PANTHER" id="PTHR12587:SF20">
    <property type="entry name" value="LIPRIN-ALPHA, ISOFORM E"/>
    <property type="match status" value="1"/>
</dbReference>
<dbReference type="GeneID" id="117564133"/>
<protein>
    <submittedName>
        <fullName evidence="8 9">Liprin-alpha-1 isoform X1</fullName>
    </submittedName>
</protein>
<sequence>MWNMMCDVMPTISEDSISQRSSQFSGEDANFEQLMVSMLDERDKLMDSLREAQERLGETEVKLHDVEKERDSLQRQINANLPQEFATLTKELTQARETLLERDEEIGELKAERNNTRLLLEHLECLVSRHERSLRMTVVKRQAAAQSGVSSEVEVLKALKSLFEHHKALDEKVRERLRLSIEKNNVLEEELNTTKEELTQYKTGAIPANSGVNSTGIVSGENGIKEKLASGGGSGCNSSVGGGGVNGDATELNEYAAKTHELQTIIEKQTAELSQWQRRVSDLNNKINELEENMSRVQKEHCKAQDQCSKLQRDLRENVAQKEDQEERITTLEKRYLNAQRESTSLHDLNEKLEQELRHKEAQLKLHEEKISAIEEKLELSEQKLAQHAKLQPDMEEQLKARMEALTKVGNKAQERHGSAEDRIRGLETNLDEKSAEVVRLNQRLKMNEEHNLRLSSTVDKLLSESNERLEVHLKERMRALDEKNALTQELEKARKVAEELHHEKSEIMKELSKTRLEIENFKRQLLQQEIAYNIQQTEALTRSLSPSSVVDGRDGPFTRSASHASFETHSLRRQSKSRLSEENALARSMAEQEWEKLQMQQVAHAQQQAYELVASVADCDENDALYAAATADMMSPSGHTDAQTLAMMLQEQLDAINNEIRLIQEEKQSTEARAEELESRVGSLEHVNLLARGRSMDRQSPEMSGRSTPNSPQRDFMQKYHTLNLPVLSSDASREELHGGMSTTGDSSSGGAASPLTARSMRLERVAQALAHSQEELRRRTMAPAAPPNLSSHMALSSHSYGLSPLSSRYGSQESLRHYNTMGSMSMLQTPTSGVSREAAAAAAVQKKKGIKSSLGRFFSKKEKVKGVKDTLPDGSPSMMSIGNLSIGLSEVDSNYDVMSMTGGMMPRIASAQGSKISSVDYGRQKKDHDYRNDLLGEAMKAGTPFALWNGPTIVAWLELWVGMPAWYVAACRANVKSGAIMSALSDTEIQREIGISNPLHRLKLRLAIQEMVSLTSPSAPQTSRTTLAFGDMNHEWIGNYWLPGLGLPQYRTTFMECLVDARMLDHLTKKDLRGQLKMVDSFHRTSLQYGISMLKRLNYDRTELEHRRKMSENGLCDVLVWSNERVIRWVSSIGLKEYANNLLESGVHGALMALDEGFDANAMGLALQIPTQNAQARQILDTEFRNLLQIATDRRPDSEQRSAS</sequence>
<feature type="compositionally biased region" description="Low complexity" evidence="5">
    <location>
        <begin position="740"/>
        <end position="755"/>
    </location>
</feature>
<feature type="coiled-coil region" evidence="4">
    <location>
        <begin position="647"/>
        <end position="688"/>
    </location>
</feature>
<evidence type="ECO:0000256" key="2">
    <source>
        <dbReference type="ARBA" id="ARBA00022737"/>
    </source>
</evidence>
<dbReference type="Pfam" id="PF07647">
    <property type="entry name" value="SAM_2"/>
    <property type="match status" value="1"/>
</dbReference>
<dbReference type="SUPFAM" id="SSF47769">
    <property type="entry name" value="SAM/Pointed domain"/>
    <property type="match status" value="3"/>
</dbReference>
<feature type="region of interest" description="Disordered" evidence="5">
    <location>
        <begin position="695"/>
        <end position="715"/>
    </location>
</feature>
<evidence type="ECO:0000256" key="1">
    <source>
        <dbReference type="ARBA" id="ARBA00007026"/>
    </source>
</evidence>
<evidence type="ECO:0000313" key="7">
    <source>
        <dbReference type="Proteomes" id="UP000515160"/>
    </source>
</evidence>
<evidence type="ECO:0000313" key="9">
    <source>
        <dbReference type="RefSeq" id="XP_051858096.1"/>
    </source>
</evidence>
<feature type="coiled-coil region" evidence="4">
    <location>
        <begin position="35"/>
        <end position="112"/>
    </location>
</feature>
<dbReference type="InterPro" id="IPR029515">
    <property type="entry name" value="Liprin"/>
</dbReference>
<dbReference type="CTD" id="249072"/>
<keyword evidence="7" id="KW-1185">Reference proteome</keyword>
<dbReference type="CDD" id="cd09568">
    <property type="entry name" value="SAM_liprin-alpha1_2_3_4_repeat3"/>
    <property type="match status" value="1"/>
</dbReference>
<gene>
    <name evidence="8 9" type="primary">LOC117564133</name>
</gene>
<accession>A0A6P8W5H2</accession>
<dbReference type="AlphaFoldDB" id="A0A6P8W5H2"/>
<dbReference type="CDD" id="cd09565">
    <property type="entry name" value="SAM_liprin-alpha1_2_3_4_repeat2"/>
    <property type="match status" value="1"/>
</dbReference>
<dbReference type="Pfam" id="PF00536">
    <property type="entry name" value="SAM_1"/>
    <property type="match status" value="1"/>
</dbReference>
<feature type="domain" description="SAM" evidence="6">
    <location>
        <begin position="1123"/>
        <end position="1192"/>
    </location>
</feature>
<dbReference type="GO" id="GO:0005737">
    <property type="term" value="C:cytoplasm"/>
    <property type="evidence" value="ECO:0007669"/>
    <property type="project" value="UniProtKB-ARBA"/>
</dbReference>
<evidence type="ECO:0000256" key="4">
    <source>
        <dbReference type="SAM" id="Coils"/>
    </source>
</evidence>
<evidence type="ECO:0000256" key="3">
    <source>
        <dbReference type="ARBA" id="ARBA00023054"/>
    </source>
</evidence>
<dbReference type="Gene3D" id="1.10.150.50">
    <property type="entry name" value="Transcription Factor, Ets-1"/>
    <property type="match status" value="3"/>
</dbReference>
<comment type="similarity">
    <text evidence="1">Belongs to the liprin family. Liprin-alpha subfamily.</text>
</comment>
<dbReference type="RefSeq" id="XP_034098684.2">
    <property type="nucleotide sequence ID" value="XM_034242793.2"/>
</dbReference>
<evidence type="ECO:0000313" key="8">
    <source>
        <dbReference type="RefSeq" id="XP_034098684.2"/>
    </source>
</evidence>
<feature type="coiled-coil region" evidence="4">
    <location>
        <begin position="177"/>
        <end position="204"/>
    </location>
</feature>
<dbReference type="RefSeq" id="XP_051858096.1">
    <property type="nucleotide sequence ID" value="XM_052002136.1"/>
</dbReference>
<dbReference type="InterPro" id="IPR013761">
    <property type="entry name" value="SAM/pointed_sf"/>
</dbReference>
<feature type="region of interest" description="Disordered" evidence="5">
    <location>
        <begin position="558"/>
        <end position="585"/>
    </location>
</feature>
<dbReference type="FunFam" id="1.10.150.50:FF:000004">
    <property type="entry name" value="PTPRF interacting protein alpha 1"/>
    <property type="match status" value="1"/>
</dbReference>
<dbReference type="OrthoDB" id="2132119at2759"/>
<dbReference type="InterPro" id="IPR037621">
    <property type="entry name" value="LIP-1_SAM_2"/>
</dbReference>
<dbReference type="GO" id="GO:0048786">
    <property type="term" value="C:presynaptic active zone"/>
    <property type="evidence" value="ECO:0007669"/>
    <property type="project" value="TreeGrafter"/>
</dbReference>
<evidence type="ECO:0000259" key="6">
    <source>
        <dbReference type="PROSITE" id="PS50105"/>
    </source>
</evidence>
<dbReference type="SMART" id="SM00454">
    <property type="entry name" value="SAM"/>
    <property type="match status" value="3"/>
</dbReference>
<feature type="domain" description="SAM" evidence="6">
    <location>
        <begin position="950"/>
        <end position="1016"/>
    </location>
</feature>
<feature type="region of interest" description="Disordered" evidence="5">
    <location>
        <begin position="734"/>
        <end position="755"/>
    </location>
</feature>
<dbReference type="InterPro" id="IPR037622">
    <property type="entry name" value="LIP-1_SAM_3"/>
</dbReference>
<dbReference type="InterPro" id="IPR037620">
    <property type="entry name" value="LIP-1_SAM_1"/>
</dbReference>
<dbReference type="Pfam" id="PF25526">
    <property type="entry name" value="LIP-1"/>
    <property type="match status" value="1"/>
</dbReference>
<feature type="compositionally biased region" description="Polar residues" evidence="5">
    <location>
        <begin position="560"/>
        <end position="569"/>
    </location>
</feature>
<dbReference type="Proteomes" id="UP000515160">
    <property type="component" value="Chromosome 2L"/>
</dbReference>